<dbReference type="HOGENOM" id="CLU_2156741_0_0_5"/>
<proteinExistence type="predicted"/>
<dbReference type="KEGG" id="sjp:SJA_C1-27590"/>
<dbReference type="Proteomes" id="UP000007753">
    <property type="component" value="Chromosome 1"/>
</dbReference>
<evidence type="ECO:0000256" key="1">
    <source>
        <dbReference type="SAM" id="MobiDB-lite"/>
    </source>
</evidence>
<protein>
    <submittedName>
        <fullName evidence="2">Uncharacterized protein</fullName>
    </submittedName>
</protein>
<gene>
    <name evidence="2" type="ordered locus">SJA_C1-27590</name>
</gene>
<feature type="compositionally biased region" description="Basic and acidic residues" evidence="1">
    <location>
        <begin position="99"/>
        <end position="111"/>
    </location>
</feature>
<evidence type="ECO:0000313" key="2">
    <source>
        <dbReference type="EMBL" id="BAI97593.1"/>
    </source>
</evidence>
<evidence type="ECO:0000313" key="3">
    <source>
        <dbReference type="Proteomes" id="UP000007753"/>
    </source>
</evidence>
<organism evidence="2 3">
    <name type="scientific">Sphingobium indicum (strain DSM 16413 / CCM 7287 / MTCC 6362 / UT26 / NBRC 101211 / UT26S)</name>
    <name type="common">Sphingobium japonicum</name>
    <dbReference type="NCBI Taxonomy" id="452662"/>
    <lineage>
        <taxon>Bacteria</taxon>
        <taxon>Pseudomonadati</taxon>
        <taxon>Pseudomonadota</taxon>
        <taxon>Alphaproteobacteria</taxon>
        <taxon>Sphingomonadales</taxon>
        <taxon>Sphingomonadaceae</taxon>
        <taxon>Sphingobium</taxon>
    </lineage>
</organism>
<dbReference type="AlphaFoldDB" id="D4Z4R1"/>
<reference evidence="2 3" key="1">
    <citation type="journal article" date="2010" name="J. Bacteriol.">
        <title>Complete genome sequence of the representative gamma-hexachlorocyclohexane-degrading bacterium Sphingobium japonicum UT26.</title>
        <authorList>
            <person name="Nagata Y."/>
            <person name="Ohtsubo Y."/>
            <person name="Endo R."/>
            <person name="Ichikawa N."/>
            <person name="Ankai A."/>
            <person name="Oguchi A."/>
            <person name="Fukui S."/>
            <person name="Fujita N."/>
            <person name="Tsuda M."/>
        </authorList>
    </citation>
    <scope>NUCLEOTIDE SEQUENCE [LARGE SCALE GENOMIC DNA]</scope>
    <source>
        <strain evidence="3">DSM 16413 / CCM 7287 / MTCC 6362 / UT26 / NBRC 101211 / UT26S</strain>
    </source>
</reference>
<dbReference type="EMBL" id="AP010803">
    <property type="protein sequence ID" value="BAI97593.1"/>
    <property type="molecule type" value="Genomic_DNA"/>
</dbReference>
<sequence>MHVDSQADPAIADQCEPEFPLFHGVESCRGRWTCRGCVSVPGKRAPVKAGAWAAWTNSRQPPDREIGVESGRSPYSSPLPPIRHPGLDPGSRCLGLGAHSERKRDPGSSPG</sequence>
<keyword evidence="3" id="KW-1185">Reference proteome</keyword>
<dbReference type="STRING" id="452662.SJA_C1-27590"/>
<accession>D4Z4R1</accession>
<feature type="region of interest" description="Disordered" evidence="1">
    <location>
        <begin position="56"/>
        <end position="111"/>
    </location>
</feature>
<name>D4Z4R1_SPHIU</name>